<protein>
    <submittedName>
        <fullName evidence="10">TACC2 protein</fullName>
    </submittedName>
</protein>
<dbReference type="FunFam" id="1.20.5.1700:FF:000001">
    <property type="entry name" value="Transforming acidic coiled-coil-containing protein 1 isoform 2"/>
    <property type="match status" value="1"/>
</dbReference>
<evidence type="ECO:0000256" key="4">
    <source>
        <dbReference type="ARBA" id="ARBA00022553"/>
    </source>
</evidence>
<comment type="similarity">
    <text evidence="2">Belongs to the TACC family.</text>
</comment>
<keyword evidence="11" id="KW-1185">Reference proteome</keyword>
<sequence length="301" mass="34737">MQKSKFSREASIDEGTVETCRVEVEEAQAVPEAQTPDAETSKGKPSPRPSPPRPTESFTHKASKQDEGIVQLLRYSQSDQDDAVKQAKEEVEKEWAIKMSVRDLEFQEVCRQKEESLRDNQEMKKVVEGYERTIQQMIDKLDHLEADRLKFEFEDKSLTKENKMQLIREKEQALEDLASVEKSFSDLHKRYDKLKGVVEGLKKNEETMKKCIQEYQTKLKKQEQRYQSLKSHAEEKIESANQEIDRVRKANQTEVMALQAQLKRAETKAASLERTVEQQAQENKELTAICDDLIAKIGGKS</sequence>
<dbReference type="InterPro" id="IPR039915">
    <property type="entry name" value="TACC"/>
</dbReference>
<feature type="coiled-coil region" evidence="7">
    <location>
        <begin position="113"/>
        <end position="296"/>
    </location>
</feature>
<proteinExistence type="inferred from homology"/>
<evidence type="ECO:0000256" key="6">
    <source>
        <dbReference type="ARBA" id="ARBA00023212"/>
    </source>
</evidence>
<evidence type="ECO:0000256" key="7">
    <source>
        <dbReference type="SAM" id="Coils"/>
    </source>
</evidence>
<evidence type="ECO:0000256" key="8">
    <source>
        <dbReference type="SAM" id="MobiDB-lite"/>
    </source>
</evidence>
<gene>
    <name evidence="10" type="primary">TACC2</name>
    <name evidence="10" type="ORF">BLAG_LOCUS15909</name>
</gene>
<evidence type="ECO:0000256" key="3">
    <source>
        <dbReference type="ARBA" id="ARBA00022490"/>
    </source>
</evidence>
<keyword evidence="4" id="KW-0597">Phosphoprotein</keyword>
<dbReference type="Proteomes" id="UP000838412">
    <property type="component" value="Chromosome 3"/>
</dbReference>
<evidence type="ECO:0000256" key="5">
    <source>
        <dbReference type="ARBA" id="ARBA00023054"/>
    </source>
</evidence>
<comment type="subcellular location">
    <subcellularLocation>
        <location evidence="1">Cytoplasm</location>
        <location evidence="1">Cytoskeleton</location>
    </subcellularLocation>
</comment>
<evidence type="ECO:0000313" key="11">
    <source>
        <dbReference type="Proteomes" id="UP000838412"/>
    </source>
</evidence>
<dbReference type="GO" id="GO:0005856">
    <property type="term" value="C:cytoskeleton"/>
    <property type="evidence" value="ECO:0007669"/>
    <property type="project" value="UniProtKB-SubCell"/>
</dbReference>
<dbReference type="Gene3D" id="1.20.5.1700">
    <property type="match status" value="1"/>
</dbReference>
<keyword evidence="6" id="KW-0206">Cytoskeleton</keyword>
<feature type="domain" description="Transforming acidic coiled-coil-containing protein C-terminal" evidence="9">
    <location>
        <begin position="75"/>
        <end position="294"/>
    </location>
</feature>
<reference evidence="10" key="1">
    <citation type="submission" date="2022-01" db="EMBL/GenBank/DDBJ databases">
        <authorList>
            <person name="Braso-Vives M."/>
        </authorList>
    </citation>
    <scope>NUCLEOTIDE SEQUENCE</scope>
</reference>
<name>A0A8J9ZML9_BRALA</name>
<evidence type="ECO:0000313" key="10">
    <source>
        <dbReference type="EMBL" id="CAH1258283.1"/>
    </source>
</evidence>
<keyword evidence="3" id="KW-0963">Cytoplasm</keyword>
<evidence type="ECO:0000256" key="1">
    <source>
        <dbReference type="ARBA" id="ARBA00004245"/>
    </source>
</evidence>
<dbReference type="Pfam" id="PF05010">
    <property type="entry name" value="TACC_C"/>
    <property type="match status" value="1"/>
</dbReference>
<keyword evidence="5 7" id="KW-0175">Coiled coil</keyword>
<dbReference type="GO" id="GO:0007097">
    <property type="term" value="P:nuclear migration"/>
    <property type="evidence" value="ECO:0007669"/>
    <property type="project" value="TreeGrafter"/>
</dbReference>
<feature type="compositionally biased region" description="Basic and acidic residues" evidence="8">
    <location>
        <begin position="1"/>
        <end position="11"/>
    </location>
</feature>
<dbReference type="PANTHER" id="PTHR13924">
    <property type="entry name" value="TRANSFORMING ACIDIC COILED-COIL CONTAINING PROTEIN 1/2"/>
    <property type="match status" value="1"/>
</dbReference>
<dbReference type="AlphaFoldDB" id="A0A8J9ZML9"/>
<evidence type="ECO:0000256" key="2">
    <source>
        <dbReference type="ARBA" id="ARBA00009423"/>
    </source>
</evidence>
<evidence type="ECO:0000259" key="9">
    <source>
        <dbReference type="Pfam" id="PF05010"/>
    </source>
</evidence>
<dbReference type="EMBL" id="OV696688">
    <property type="protein sequence ID" value="CAH1258283.1"/>
    <property type="molecule type" value="Genomic_DNA"/>
</dbReference>
<organism evidence="10 11">
    <name type="scientific">Branchiostoma lanceolatum</name>
    <name type="common">Common lancelet</name>
    <name type="synonym">Amphioxus lanceolatum</name>
    <dbReference type="NCBI Taxonomy" id="7740"/>
    <lineage>
        <taxon>Eukaryota</taxon>
        <taxon>Metazoa</taxon>
        <taxon>Chordata</taxon>
        <taxon>Cephalochordata</taxon>
        <taxon>Leptocardii</taxon>
        <taxon>Amphioxiformes</taxon>
        <taxon>Branchiostomatidae</taxon>
        <taxon>Branchiostoma</taxon>
    </lineage>
</organism>
<feature type="region of interest" description="Disordered" evidence="8">
    <location>
        <begin position="1"/>
        <end position="66"/>
    </location>
</feature>
<dbReference type="GO" id="GO:0005737">
    <property type="term" value="C:cytoplasm"/>
    <property type="evidence" value="ECO:0007669"/>
    <property type="project" value="TreeGrafter"/>
</dbReference>
<accession>A0A8J9ZML9</accession>
<dbReference type="GO" id="GO:0007052">
    <property type="term" value="P:mitotic spindle organization"/>
    <property type="evidence" value="ECO:0007669"/>
    <property type="project" value="InterPro"/>
</dbReference>
<dbReference type="PANTHER" id="PTHR13924:SF10">
    <property type="entry name" value="TRANSFORMING ACIDIC COILED-COIL PROTEIN, ISOFORM K"/>
    <property type="match status" value="1"/>
</dbReference>
<dbReference type="OrthoDB" id="10255048at2759"/>
<dbReference type="InterPro" id="IPR007707">
    <property type="entry name" value="TACC_C"/>
</dbReference>